<proteinExistence type="inferred from homology"/>
<dbReference type="GO" id="GO:0005524">
    <property type="term" value="F:ATP binding"/>
    <property type="evidence" value="ECO:0007669"/>
    <property type="project" value="UniProtKB-UniRule"/>
</dbReference>
<dbReference type="EMBL" id="CP004372">
    <property type="protein sequence ID" value="AHM04978.1"/>
    <property type="molecule type" value="Genomic_DNA"/>
</dbReference>
<dbReference type="InterPro" id="IPR031322">
    <property type="entry name" value="Shikimate/glucono_kinase"/>
</dbReference>
<evidence type="ECO:0000313" key="9">
    <source>
        <dbReference type="Proteomes" id="UP000019593"/>
    </source>
</evidence>
<dbReference type="HAMAP" id="MF_00109">
    <property type="entry name" value="Shikimate_kinase"/>
    <property type="match status" value="1"/>
</dbReference>
<feature type="binding site" evidence="7">
    <location>
        <position position="129"/>
    </location>
    <ligand>
        <name>ATP</name>
        <dbReference type="ChEBI" id="CHEBI:30616"/>
    </ligand>
</feature>
<evidence type="ECO:0000256" key="1">
    <source>
        <dbReference type="ARBA" id="ARBA00022605"/>
    </source>
</evidence>
<evidence type="ECO:0000256" key="2">
    <source>
        <dbReference type="ARBA" id="ARBA00022679"/>
    </source>
</evidence>
<dbReference type="eggNOG" id="COG0703">
    <property type="taxonomic scope" value="Bacteria"/>
</dbReference>
<keyword evidence="3 7" id="KW-0547">Nucleotide-binding</keyword>
<keyword evidence="7" id="KW-0963">Cytoplasm</keyword>
<keyword evidence="4 7" id="KW-0418">Kinase</keyword>
<evidence type="ECO:0000256" key="7">
    <source>
        <dbReference type="HAMAP-Rule" id="MF_00109"/>
    </source>
</evidence>
<dbReference type="PRINTS" id="PR01100">
    <property type="entry name" value="SHIKIMTKNASE"/>
</dbReference>
<dbReference type="NCBIfam" id="NF010552">
    <property type="entry name" value="PRK13946.1"/>
    <property type="match status" value="1"/>
</dbReference>
<protein>
    <recommendedName>
        <fullName evidence="7">Shikimate kinase</fullName>
        <shortName evidence="7">SK</shortName>
        <ecNumber evidence="7">2.7.1.71</ecNumber>
    </recommendedName>
</protein>
<dbReference type="AlphaFoldDB" id="W8RUS0"/>
<keyword evidence="5 7" id="KW-0067">ATP-binding</keyword>
<organism evidence="8 9">
    <name type="scientific">Roseicyclus elongatus DSM 19469</name>
    <dbReference type="NCBI Taxonomy" id="1294273"/>
    <lineage>
        <taxon>Bacteria</taxon>
        <taxon>Pseudomonadati</taxon>
        <taxon>Pseudomonadota</taxon>
        <taxon>Alphaproteobacteria</taxon>
        <taxon>Rhodobacterales</taxon>
        <taxon>Roseobacteraceae</taxon>
        <taxon>Roseicyclus</taxon>
    </lineage>
</organism>
<dbReference type="GO" id="GO:0004765">
    <property type="term" value="F:shikimate kinase activity"/>
    <property type="evidence" value="ECO:0007669"/>
    <property type="project" value="UniProtKB-UniRule"/>
</dbReference>
<dbReference type="PATRIC" id="fig|1294273.3.peg.2638"/>
<evidence type="ECO:0000313" key="8">
    <source>
        <dbReference type="EMBL" id="AHM04978.1"/>
    </source>
</evidence>
<keyword evidence="9" id="KW-1185">Reference proteome</keyword>
<dbReference type="KEGG" id="red:roselon_02673"/>
<dbReference type="PANTHER" id="PTHR21087">
    <property type="entry name" value="SHIKIMATE KINASE"/>
    <property type="match status" value="1"/>
</dbReference>
<dbReference type="InterPro" id="IPR000623">
    <property type="entry name" value="Shikimate_kinase/TSH1"/>
</dbReference>
<dbReference type="SUPFAM" id="SSF52540">
    <property type="entry name" value="P-loop containing nucleoside triphosphate hydrolases"/>
    <property type="match status" value="1"/>
</dbReference>
<comment type="cofactor">
    <cofactor evidence="7">
        <name>Mg(2+)</name>
        <dbReference type="ChEBI" id="CHEBI:18420"/>
    </cofactor>
    <text evidence="7">Binds 1 Mg(2+) ion per subunit.</text>
</comment>
<dbReference type="OrthoDB" id="9800332at2"/>
<comment type="similarity">
    <text evidence="7">Belongs to the shikimate kinase family.</text>
</comment>
<comment type="subunit">
    <text evidence="7">Monomer.</text>
</comment>
<dbReference type="RefSeq" id="WP_025312698.1">
    <property type="nucleotide sequence ID" value="NZ_CP004372.1"/>
</dbReference>
<evidence type="ECO:0000256" key="3">
    <source>
        <dbReference type="ARBA" id="ARBA00022741"/>
    </source>
</evidence>
<dbReference type="Proteomes" id="UP000019593">
    <property type="component" value="Chromosome"/>
</dbReference>
<feature type="binding site" evidence="7">
    <location>
        <position position="27"/>
    </location>
    <ligand>
        <name>Mg(2+)</name>
        <dbReference type="ChEBI" id="CHEBI:18420"/>
    </ligand>
</feature>
<accession>W8RUS0</accession>
<dbReference type="GO" id="GO:0009073">
    <property type="term" value="P:aromatic amino acid family biosynthetic process"/>
    <property type="evidence" value="ECO:0007669"/>
    <property type="project" value="UniProtKB-KW"/>
</dbReference>
<keyword evidence="1 7" id="KW-0028">Amino-acid biosynthesis</keyword>
<comment type="function">
    <text evidence="7">Catalyzes the specific phosphorylation of the 3-hydroxyl group of shikimic acid using ATP as a cosubstrate.</text>
</comment>
<reference evidence="8 9" key="1">
    <citation type="submission" date="2013-03" db="EMBL/GenBank/DDBJ databases">
        <authorList>
            <person name="Fiebig A."/>
            <person name="Goeker M."/>
            <person name="Klenk H.-P.P."/>
        </authorList>
    </citation>
    <scope>NUCLEOTIDE SEQUENCE [LARGE SCALE GENOMIC DNA]</scope>
    <source>
        <strain evidence="9">DSM 19469</strain>
    </source>
</reference>
<feature type="binding site" evidence="7">
    <location>
        <position position="91"/>
    </location>
    <ligand>
        <name>substrate</name>
    </ligand>
</feature>
<keyword evidence="7" id="KW-0460">Magnesium</keyword>
<dbReference type="GO" id="GO:0000287">
    <property type="term" value="F:magnesium ion binding"/>
    <property type="evidence" value="ECO:0007669"/>
    <property type="project" value="UniProtKB-UniRule"/>
</dbReference>
<feature type="binding site" evidence="7">
    <location>
        <position position="69"/>
    </location>
    <ligand>
        <name>substrate</name>
    </ligand>
</feature>
<keyword evidence="6 7" id="KW-0057">Aromatic amino acid biosynthesis</keyword>
<comment type="pathway">
    <text evidence="7">Metabolic intermediate biosynthesis; chorismate biosynthesis; chorismate from D-erythrose 4-phosphate and phosphoenolpyruvate: step 5/7.</text>
</comment>
<feature type="binding site" evidence="7">
    <location>
        <begin position="23"/>
        <end position="28"/>
    </location>
    <ligand>
        <name>ATP</name>
        <dbReference type="ChEBI" id="CHEBI:30616"/>
    </ligand>
</feature>
<evidence type="ECO:0000256" key="4">
    <source>
        <dbReference type="ARBA" id="ARBA00022777"/>
    </source>
</evidence>
<dbReference type="STRING" id="1294273.roselon_02673"/>
<dbReference type="InterPro" id="IPR027417">
    <property type="entry name" value="P-loop_NTPase"/>
</dbReference>
<dbReference type="GO" id="GO:0008652">
    <property type="term" value="P:amino acid biosynthetic process"/>
    <property type="evidence" value="ECO:0007669"/>
    <property type="project" value="UniProtKB-KW"/>
</dbReference>
<comment type="caution">
    <text evidence="7">Lacks conserved residue(s) required for the propagation of feature annotation.</text>
</comment>
<dbReference type="UniPathway" id="UPA00053">
    <property type="reaction ID" value="UER00088"/>
</dbReference>
<dbReference type="Gene3D" id="3.40.50.300">
    <property type="entry name" value="P-loop containing nucleotide triphosphate hydrolases"/>
    <property type="match status" value="1"/>
</dbReference>
<name>W8RUS0_9RHOB</name>
<gene>
    <name evidence="7" type="primary">aroK</name>
    <name evidence="8" type="ORF">roselon_02673</name>
</gene>
<dbReference type="PANTHER" id="PTHR21087:SF16">
    <property type="entry name" value="SHIKIMATE KINASE 1, CHLOROPLASTIC"/>
    <property type="match status" value="1"/>
</dbReference>
<sequence>MGETVPETQQRLRRTIVLIGMMGSGKTAIGRALAARLDAPLKDSDAEIVEAAQLSIAEIFERFGEGFFREKETQVIARLLDGAPSILSTGGGAWLAARNRAMLTETATVLWLDAGLDLLWSRVRHKTTRPLLRTANPKATLTEIFHARQPIYALAPLRLRVDPGWSIDQTADAVLDILIDAGAVVTQRKEAR</sequence>
<dbReference type="CDD" id="cd00464">
    <property type="entry name" value="SK"/>
    <property type="match status" value="1"/>
</dbReference>
<dbReference type="GO" id="GO:0005829">
    <property type="term" value="C:cytosol"/>
    <property type="evidence" value="ECO:0007669"/>
    <property type="project" value="TreeGrafter"/>
</dbReference>
<keyword evidence="2 7" id="KW-0808">Transferase</keyword>
<keyword evidence="7" id="KW-0479">Metal-binding</keyword>
<dbReference type="GO" id="GO:0009423">
    <property type="term" value="P:chorismate biosynthetic process"/>
    <property type="evidence" value="ECO:0007669"/>
    <property type="project" value="UniProtKB-UniRule"/>
</dbReference>
<comment type="subcellular location">
    <subcellularLocation>
        <location evidence="7">Cytoplasm</location>
    </subcellularLocation>
</comment>
<evidence type="ECO:0000256" key="6">
    <source>
        <dbReference type="ARBA" id="ARBA00023141"/>
    </source>
</evidence>
<feature type="binding site" evidence="7">
    <location>
        <position position="148"/>
    </location>
    <ligand>
        <name>substrate</name>
    </ligand>
</feature>
<evidence type="ECO:0000256" key="5">
    <source>
        <dbReference type="ARBA" id="ARBA00022840"/>
    </source>
</evidence>
<comment type="catalytic activity">
    <reaction evidence="7">
        <text>shikimate + ATP = 3-phosphoshikimate + ADP + H(+)</text>
        <dbReference type="Rhea" id="RHEA:13121"/>
        <dbReference type="ChEBI" id="CHEBI:15378"/>
        <dbReference type="ChEBI" id="CHEBI:30616"/>
        <dbReference type="ChEBI" id="CHEBI:36208"/>
        <dbReference type="ChEBI" id="CHEBI:145989"/>
        <dbReference type="ChEBI" id="CHEBI:456216"/>
        <dbReference type="EC" id="2.7.1.71"/>
    </reaction>
</comment>
<dbReference type="HOGENOM" id="CLU_057607_2_0_5"/>
<dbReference type="EC" id="2.7.1.71" evidence="7"/>
<dbReference type="Pfam" id="PF01202">
    <property type="entry name" value="SKI"/>
    <property type="match status" value="1"/>
</dbReference>
<feature type="binding site" evidence="7">
    <location>
        <position position="45"/>
    </location>
    <ligand>
        <name>substrate</name>
    </ligand>
</feature>